<dbReference type="EMBL" id="BARS01021129">
    <property type="protein sequence ID" value="GAG13784.1"/>
    <property type="molecule type" value="Genomic_DNA"/>
</dbReference>
<reference evidence="1" key="1">
    <citation type="journal article" date="2014" name="Front. Microbiol.">
        <title>High frequency of phylogenetically diverse reductive dehalogenase-homologous genes in deep subseafloor sedimentary metagenomes.</title>
        <authorList>
            <person name="Kawai M."/>
            <person name="Futagami T."/>
            <person name="Toyoda A."/>
            <person name="Takaki Y."/>
            <person name="Nishi S."/>
            <person name="Hori S."/>
            <person name="Arai W."/>
            <person name="Tsubouchi T."/>
            <person name="Morono Y."/>
            <person name="Uchiyama I."/>
            <person name="Ito T."/>
            <person name="Fujiyama A."/>
            <person name="Inagaki F."/>
            <person name="Takami H."/>
        </authorList>
    </citation>
    <scope>NUCLEOTIDE SEQUENCE</scope>
    <source>
        <strain evidence="1">Expedition CK06-06</strain>
    </source>
</reference>
<comment type="caution">
    <text evidence="1">The sequence shown here is derived from an EMBL/GenBank/DDBJ whole genome shotgun (WGS) entry which is preliminary data.</text>
</comment>
<sequence length="74" mass="8158">MIDVVVEVRGGLVAEVYCGNPGVRVIVIDWDELDSPERGGKVGFEWSDHLRIDALPDDTRAQYVAAVEDGVECR</sequence>
<organism evidence="1">
    <name type="scientific">marine sediment metagenome</name>
    <dbReference type="NCBI Taxonomy" id="412755"/>
    <lineage>
        <taxon>unclassified sequences</taxon>
        <taxon>metagenomes</taxon>
        <taxon>ecological metagenomes</taxon>
    </lineage>
</organism>
<protein>
    <submittedName>
        <fullName evidence="1">Uncharacterized protein</fullName>
    </submittedName>
</protein>
<evidence type="ECO:0000313" key="1">
    <source>
        <dbReference type="EMBL" id="GAG13784.1"/>
    </source>
</evidence>
<accession>X0V6G4</accession>
<proteinExistence type="predicted"/>
<name>X0V6G4_9ZZZZ</name>
<dbReference type="AlphaFoldDB" id="X0V6G4"/>
<gene>
    <name evidence="1" type="ORF">S01H1_33988</name>
</gene>